<evidence type="ECO:0000256" key="1">
    <source>
        <dbReference type="SAM" id="MobiDB-lite"/>
    </source>
</evidence>
<protein>
    <recommendedName>
        <fullName evidence="2">2EXR domain-containing protein</fullName>
    </recommendedName>
</protein>
<dbReference type="EMBL" id="JAAMPI010000056">
    <property type="protein sequence ID" value="KAF4636627.1"/>
    <property type="molecule type" value="Genomic_DNA"/>
</dbReference>
<feature type="compositionally biased region" description="Basic and acidic residues" evidence="1">
    <location>
        <begin position="204"/>
        <end position="216"/>
    </location>
</feature>
<dbReference type="Proteomes" id="UP000566819">
    <property type="component" value="Unassembled WGS sequence"/>
</dbReference>
<dbReference type="InterPro" id="IPR045518">
    <property type="entry name" value="2EXR"/>
</dbReference>
<feature type="region of interest" description="Disordered" evidence="1">
    <location>
        <begin position="131"/>
        <end position="158"/>
    </location>
</feature>
<name>A0A8H4W7E2_9HELO</name>
<organism evidence="3 4">
    <name type="scientific">Cudoniella acicularis</name>
    <dbReference type="NCBI Taxonomy" id="354080"/>
    <lineage>
        <taxon>Eukaryota</taxon>
        <taxon>Fungi</taxon>
        <taxon>Dikarya</taxon>
        <taxon>Ascomycota</taxon>
        <taxon>Pezizomycotina</taxon>
        <taxon>Leotiomycetes</taxon>
        <taxon>Helotiales</taxon>
        <taxon>Tricladiaceae</taxon>
        <taxon>Cudoniella</taxon>
    </lineage>
</organism>
<feature type="region of interest" description="Disordered" evidence="1">
    <location>
        <begin position="185"/>
        <end position="224"/>
    </location>
</feature>
<sequence>MPNENKEPQFGQVVDGGDTRHNVTHRSKISTRHPEPPTPPSTPSPRGSPLFHIILISLALNANGRSKFQPIERGTFDNTYPFKTGLGHNEHGKSKSTIAPQASRNFFDGMAQTSLDTPQGEMLIEWADSRRQALDKKSHEQENGTSYRPLDTGREPGAHLTMDEAECDAGDFDDESDIFSMVSEAESGGNNFDDETDISSVSQEQDRGDDLSEDKSNNSLNLVDRGLREKSQSVGTLMNCGTPGPGNNLKKQNFNHKRELQIAKARDFRENTLSGEDSWSLLGIKQPEKEGRVNIQAPSEGIITIPILESSAKFRKFTELAPEIRCLILKYIWEPRKVEIYPRAHKVPNDNRADLSSDTYHSGAQPPVTLWINRESRHETLRYYKLSFAAPKKEALVYFNPQIDTVYIRSADILRSTDFSNIFPKEDLRNIRHLDITWLHINSLMFTWNSTKTTFGIDCSFKNFLHQFPGLGTLNVILNDDRGEQERPQKSSVCAWSVYRTYNQIPPDFKTFEFFRNAMFAQAKAMNKTTLPTITLKGAPNVHPRGVKEGDYEARLVKHCKSCHRRDPVQIWEKLREVDSNSQSGCSTAARNLPCKCELIYGKRYPYNLEVQEEDRAANLKKLSRRWLPNSSYK</sequence>
<dbReference type="PANTHER" id="PTHR35910">
    <property type="entry name" value="2EXR DOMAIN-CONTAINING PROTEIN"/>
    <property type="match status" value="1"/>
</dbReference>
<dbReference type="AlphaFoldDB" id="A0A8H4W7E2"/>
<dbReference type="Pfam" id="PF20150">
    <property type="entry name" value="2EXR"/>
    <property type="match status" value="1"/>
</dbReference>
<evidence type="ECO:0000313" key="3">
    <source>
        <dbReference type="EMBL" id="KAF4636627.1"/>
    </source>
</evidence>
<keyword evidence="4" id="KW-1185">Reference proteome</keyword>
<gene>
    <name evidence="3" type="ORF">G7Y89_g1458</name>
</gene>
<reference evidence="3 4" key="1">
    <citation type="submission" date="2020-03" db="EMBL/GenBank/DDBJ databases">
        <title>Draft Genome Sequence of Cudoniella acicularis.</title>
        <authorList>
            <person name="Buettner E."/>
            <person name="Kellner H."/>
        </authorList>
    </citation>
    <scope>NUCLEOTIDE SEQUENCE [LARGE SCALE GENOMIC DNA]</scope>
    <source>
        <strain evidence="3 4">DSM 108380</strain>
    </source>
</reference>
<accession>A0A8H4W7E2</accession>
<evidence type="ECO:0000259" key="2">
    <source>
        <dbReference type="Pfam" id="PF20150"/>
    </source>
</evidence>
<feature type="compositionally biased region" description="Basic residues" evidence="1">
    <location>
        <begin position="22"/>
        <end position="31"/>
    </location>
</feature>
<dbReference type="PANTHER" id="PTHR35910:SF6">
    <property type="entry name" value="2EXR DOMAIN-CONTAINING PROTEIN"/>
    <property type="match status" value="1"/>
</dbReference>
<proteinExistence type="predicted"/>
<feature type="domain" description="2EXR" evidence="2">
    <location>
        <begin position="314"/>
        <end position="406"/>
    </location>
</feature>
<comment type="caution">
    <text evidence="3">The sequence shown here is derived from an EMBL/GenBank/DDBJ whole genome shotgun (WGS) entry which is preliminary data.</text>
</comment>
<evidence type="ECO:0000313" key="4">
    <source>
        <dbReference type="Proteomes" id="UP000566819"/>
    </source>
</evidence>
<feature type="compositionally biased region" description="Basic and acidic residues" evidence="1">
    <location>
        <begin position="131"/>
        <end position="142"/>
    </location>
</feature>
<feature type="region of interest" description="Disordered" evidence="1">
    <location>
        <begin position="1"/>
        <end position="49"/>
    </location>
</feature>
<dbReference type="OrthoDB" id="3552781at2759"/>